<gene>
    <name evidence="2" type="ORF">ZIOFF_004396</name>
</gene>
<evidence type="ECO:0000256" key="1">
    <source>
        <dbReference type="SAM" id="MobiDB-lite"/>
    </source>
</evidence>
<comment type="caution">
    <text evidence="2">The sequence shown here is derived from an EMBL/GenBank/DDBJ whole genome shotgun (WGS) entry which is preliminary data.</text>
</comment>
<name>A0A8J5I837_ZINOF</name>
<evidence type="ECO:0000313" key="3">
    <source>
        <dbReference type="Proteomes" id="UP000734854"/>
    </source>
</evidence>
<organism evidence="2 3">
    <name type="scientific">Zingiber officinale</name>
    <name type="common">Ginger</name>
    <name type="synonym">Amomum zingiber</name>
    <dbReference type="NCBI Taxonomy" id="94328"/>
    <lineage>
        <taxon>Eukaryota</taxon>
        <taxon>Viridiplantae</taxon>
        <taxon>Streptophyta</taxon>
        <taxon>Embryophyta</taxon>
        <taxon>Tracheophyta</taxon>
        <taxon>Spermatophyta</taxon>
        <taxon>Magnoliopsida</taxon>
        <taxon>Liliopsida</taxon>
        <taxon>Zingiberales</taxon>
        <taxon>Zingiberaceae</taxon>
        <taxon>Zingiber</taxon>
    </lineage>
</organism>
<protein>
    <submittedName>
        <fullName evidence="2">Uncharacterized protein</fullName>
    </submittedName>
</protein>
<keyword evidence="3" id="KW-1185">Reference proteome</keyword>
<accession>A0A8J5I837</accession>
<proteinExistence type="predicted"/>
<reference evidence="2 3" key="1">
    <citation type="submission" date="2020-08" db="EMBL/GenBank/DDBJ databases">
        <title>Plant Genome Project.</title>
        <authorList>
            <person name="Zhang R.-G."/>
        </authorList>
    </citation>
    <scope>NUCLEOTIDE SEQUENCE [LARGE SCALE GENOMIC DNA]</scope>
    <source>
        <tissue evidence="2">Rhizome</tissue>
    </source>
</reference>
<dbReference type="PANTHER" id="PTHR48204">
    <property type="entry name" value="OS07G0265100 PROTEIN"/>
    <property type="match status" value="1"/>
</dbReference>
<dbReference type="Proteomes" id="UP000734854">
    <property type="component" value="Unassembled WGS sequence"/>
</dbReference>
<sequence length="140" mass="15540">MEANSSEAKNAHLLPRPLTPRSPKRLLFDNRYGWIFDEWKDPSEEAYAGGRGMFCILPIAKSLVNAASQSIDVAIKSVGRAIQSPDQLSPHELRANLSNQFAKLTPCAQQWNLNLMNLGKNNHPNDTENPTKSVEGDPTK</sequence>
<dbReference type="PANTHER" id="PTHR48204:SF1">
    <property type="entry name" value="OS07G0265100 PROTEIN"/>
    <property type="match status" value="1"/>
</dbReference>
<dbReference type="AlphaFoldDB" id="A0A8J5I837"/>
<dbReference type="OrthoDB" id="1891930at2759"/>
<feature type="region of interest" description="Disordered" evidence="1">
    <location>
        <begin position="118"/>
        <end position="140"/>
    </location>
</feature>
<evidence type="ECO:0000313" key="2">
    <source>
        <dbReference type="EMBL" id="KAG6539241.1"/>
    </source>
</evidence>
<dbReference type="EMBL" id="JACMSC010000001">
    <property type="protein sequence ID" value="KAG6539241.1"/>
    <property type="molecule type" value="Genomic_DNA"/>
</dbReference>
<feature type="compositionally biased region" description="Polar residues" evidence="1">
    <location>
        <begin position="118"/>
        <end position="132"/>
    </location>
</feature>